<reference evidence="4 5" key="1">
    <citation type="journal article" date="2018" name="PLoS Pathog.">
        <title>Evolution of structural diversity of trichothecenes, a family of toxins produced by plant pathogenic and entomopathogenic fungi.</title>
        <authorList>
            <person name="Proctor R.H."/>
            <person name="McCormick S.P."/>
            <person name="Kim H.S."/>
            <person name="Cardoza R.E."/>
            <person name="Stanley A.M."/>
            <person name="Lindo L."/>
            <person name="Kelly A."/>
            <person name="Brown D.W."/>
            <person name="Lee T."/>
            <person name="Vaughan M.M."/>
            <person name="Alexander N.J."/>
            <person name="Busman M."/>
            <person name="Gutierrez S."/>
        </authorList>
    </citation>
    <scope>NUCLEOTIDE SEQUENCE [LARGE SCALE GENOMIC DNA]</scope>
    <source>
        <strain evidence="4 5">IBT 40837</strain>
    </source>
</reference>
<dbReference type="PANTHER" id="PTHR13138">
    <property type="entry name" value="PROTEIN LIN1"/>
    <property type="match status" value="1"/>
</dbReference>
<dbReference type="InterPro" id="IPR035445">
    <property type="entry name" value="GYF-like_dom_sf"/>
</dbReference>
<evidence type="ECO:0000256" key="1">
    <source>
        <dbReference type="SAM" id="Coils"/>
    </source>
</evidence>
<organism evidence="4 5">
    <name type="scientific">Trichoderma arundinaceum</name>
    <dbReference type="NCBI Taxonomy" id="490622"/>
    <lineage>
        <taxon>Eukaryota</taxon>
        <taxon>Fungi</taxon>
        <taxon>Dikarya</taxon>
        <taxon>Ascomycota</taxon>
        <taxon>Pezizomycotina</taxon>
        <taxon>Sordariomycetes</taxon>
        <taxon>Hypocreomycetidae</taxon>
        <taxon>Hypocreales</taxon>
        <taxon>Hypocreaceae</taxon>
        <taxon>Trichoderma</taxon>
    </lineage>
</organism>
<protein>
    <recommendedName>
        <fullName evidence="3">GYF domain-containing protein</fullName>
    </recommendedName>
</protein>
<feature type="compositionally biased region" description="Polar residues" evidence="2">
    <location>
        <begin position="165"/>
        <end position="175"/>
    </location>
</feature>
<dbReference type="Proteomes" id="UP000266272">
    <property type="component" value="Unassembled WGS sequence"/>
</dbReference>
<accession>A0A395NYS8</accession>
<dbReference type="GO" id="GO:0005682">
    <property type="term" value="C:U5 snRNP"/>
    <property type="evidence" value="ECO:0007669"/>
    <property type="project" value="InterPro"/>
</dbReference>
<comment type="caution">
    <text evidence="4">The sequence shown here is derived from an EMBL/GenBank/DDBJ whole genome shotgun (WGS) entry which is preliminary data.</text>
</comment>
<feature type="domain" description="GYF" evidence="3">
    <location>
        <begin position="420"/>
        <end position="477"/>
    </location>
</feature>
<dbReference type="PROSITE" id="PS50829">
    <property type="entry name" value="GYF"/>
    <property type="match status" value="1"/>
</dbReference>
<dbReference type="PANTHER" id="PTHR13138:SF3">
    <property type="entry name" value="CD2 ANTIGEN CYTOPLASMIC TAIL-BINDING PROTEIN 2"/>
    <property type="match status" value="1"/>
</dbReference>
<gene>
    <name evidence="4" type="ORF">TARUN_1232</name>
</gene>
<evidence type="ECO:0000256" key="2">
    <source>
        <dbReference type="SAM" id="MobiDB-lite"/>
    </source>
</evidence>
<dbReference type="InterPro" id="IPR039905">
    <property type="entry name" value="CD2BP2/Lin1"/>
</dbReference>
<dbReference type="SUPFAM" id="SSF55277">
    <property type="entry name" value="GYF domain"/>
    <property type="match status" value="1"/>
</dbReference>
<dbReference type="Gene3D" id="3.30.1490.40">
    <property type="match status" value="1"/>
</dbReference>
<dbReference type="Pfam" id="PF02213">
    <property type="entry name" value="GYF"/>
    <property type="match status" value="1"/>
</dbReference>
<proteinExistence type="predicted"/>
<sequence length="477" mass="52898">MSSRYSAARPKRAGENFARTHYSNEEDTKRVKFDVRNPSILAPDAREDDAVLDADVFGGSGATKRGAVNLDGYDSDSDNENFNARAGSRKKGNVNILEQLDNYDAKGGSGKEQPDGPINEDDDDDDMFAAENDEEQGKEEVAEDEHFEKSGRKKKDVRFLDDAQIQGQDQTSKSGGTIRLDEQESSDDEADLELAIQEEGVDEEVGAGGLKRNAPKVEAFNLREEMEDGRFDQDGNYVRKANDPDAMHDSWLEGLSKKEMKRAAAAHEKREAEARERRIQEDGVLESDLLAALIRRLEKTETPLEALARLGRDQAKPKKIPKWKLKKMNKGAEAMETDQDVANDAKQAEIKQAIDAITDAADKLLSRGHEEIYDQERELLVRGYRRETGEDWVEPEVEPEAKTEAQPAAAAQDASAPASGTMWEFRWTDGRDNAAKQGPFDGPTMQAWQDAGYFGQGVEFRAVGGDESAWAASAKFS</sequence>
<feature type="region of interest" description="Disordered" evidence="2">
    <location>
        <begin position="1"/>
        <end position="23"/>
    </location>
</feature>
<evidence type="ECO:0000313" key="5">
    <source>
        <dbReference type="Proteomes" id="UP000266272"/>
    </source>
</evidence>
<dbReference type="InterPro" id="IPR003169">
    <property type="entry name" value="GYF"/>
</dbReference>
<feature type="compositionally biased region" description="Acidic residues" evidence="2">
    <location>
        <begin position="118"/>
        <end position="137"/>
    </location>
</feature>
<name>A0A395NYS8_TRIAR</name>
<dbReference type="STRING" id="490622.A0A395NYS8"/>
<feature type="compositionally biased region" description="Basic and acidic residues" evidence="2">
    <location>
        <begin position="138"/>
        <end position="150"/>
    </location>
</feature>
<feature type="region of interest" description="Disordered" evidence="2">
    <location>
        <begin position="56"/>
        <end position="189"/>
    </location>
</feature>
<feature type="coiled-coil region" evidence="1">
    <location>
        <begin position="255"/>
        <end position="282"/>
    </location>
</feature>
<evidence type="ECO:0000259" key="3">
    <source>
        <dbReference type="PROSITE" id="PS50829"/>
    </source>
</evidence>
<keyword evidence="5" id="KW-1185">Reference proteome</keyword>
<feature type="region of interest" description="Disordered" evidence="2">
    <location>
        <begin position="226"/>
        <end position="248"/>
    </location>
</feature>
<dbReference type="EMBL" id="PXOA01000076">
    <property type="protein sequence ID" value="RFU80947.1"/>
    <property type="molecule type" value="Genomic_DNA"/>
</dbReference>
<evidence type="ECO:0000313" key="4">
    <source>
        <dbReference type="EMBL" id="RFU80947.1"/>
    </source>
</evidence>
<feature type="compositionally biased region" description="Low complexity" evidence="2">
    <location>
        <begin position="405"/>
        <end position="419"/>
    </location>
</feature>
<dbReference type="OrthoDB" id="331341at2759"/>
<feature type="region of interest" description="Disordered" evidence="2">
    <location>
        <begin position="390"/>
        <end position="444"/>
    </location>
</feature>
<keyword evidence="1" id="KW-0175">Coiled coil</keyword>
<dbReference type="AlphaFoldDB" id="A0A395NYS8"/>